<gene>
    <name evidence="3" type="ORF">ABT272_28730</name>
</gene>
<feature type="region of interest" description="Disordered" evidence="1">
    <location>
        <begin position="690"/>
        <end position="724"/>
    </location>
</feature>
<feature type="region of interest" description="Disordered" evidence="1">
    <location>
        <begin position="1239"/>
        <end position="1357"/>
    </location>
</feature>
<dbReference type="Gene3D" id="1.10.10.10">
    <property type="entry name" value="Winged helix-like DNA-binding domain superfamily/Winged helix DNA-binding domain"/>
    <property type="match status" value="1"/>
</dbReference>
<dbReference type="PANTHER" id="PTHR30313">
    <property type="entry name" value="DNA PRIMASE"/>
    <property type="match status" value="1"/>
</dbReference>
<dbReference type="SUPFAM" id="SSF56731">
    <property type="entry name" value="DNA primase core"/>
    <property type="match status" value="1"/>
</dbReference>
<feature type="compositionally biased region" description="Polar residues" evidence="1">
    <location>
        <begin position="1991"/>
        <end position="2000"/>
    </location>
</feature>
<dbReference type="CDD" id="cd03364">
    <property type="entry name" value="TOPRIM_DnaG_primases"/>
    <property type="match status" value="1"/>
</dbReference>
<dbReference type="Gene3D" id="3.40.1360.10">
    <property type="match status" value="1"/>
</dbReference>
<evidence type="ECO:0000313" key="4">
    <source>
        <dbReference type="Proteomes" id="UP001470023"/>
    </source>
</evidence>
<feature type="compositionally biased region" description="Polar residues" evidence="1">
    <location>
        <begin position="269"/>
        <end position="278"/>
    </location>
</feature>
<feature type="compositionally biased region" description="Low complexity" evidence="1">
    <location>
        <begin position="713"/>
        <end position="724"/>
    </location>
</feature>
<feature type="region of interest" description="Disordered" evidence="1">
    <location>
        <begin position="2374"/>
        <end position="2515"/>
    </location>
</feature>
<feature type="region of interest" description="Disordered" evidence="1">
    <location>
        <begin position="3056"/>
        <end position="3107"/>
    </location>
</feature>
<dbReference type="Pfam" id="PF08275">
    <property type="entry name" value="DNAG_N"/>
    <property type="match status" value="1"/>
</dbReference>
<dbReference type="InterPro" id="IPR034151">
    <property type="entry name" value="TOPRIM_DnaG_bac"/>
</dbReference>
<feature type="region of interest" description="Disordered" evidence="1">
    <location>
        <begin position="753"/>
        <end position="777"/>
    </location>
</feature>
<dbReference type="PANTHER" id="PTHR30313:SF2">
    <property type="entry name" value="DNA PRIMASE"/>
    <property type="match status" value="1"/>
</dbReference>
<evidence type="ECO:0000256" key="1">
    <source>
        <dbReference type="SAM" id="MobiDB-lite"/>
    </source>
</evidence>
<protein>
    <submittedName>
        <fullName evidence="3">Toprim domain-containing protein</fullName>
    </submittedName>
</protein>
<name>A0ABV1UD98_9ACTN</name>
<reference evidence="3 4" key="1">
    <citation type="submission" date="2024-06" db="EMBL/GenBank/DDBJ databases">
        <title>The Natural Products Discovery Center: Release of the First 8490 Sequenced Strains for Exploring Actinobacteria Biosynthetic Diversity.</title>
        <authorList>
            <person name="Kalkreuter E."/>
            <person name="Kautsar S.A."/>
            <person name="Yang D."/>
            <person name="Bader C.D."/>
            <person name="Teijaro C.N."/>
            <person name="Fluegel L."/>
            <person name="Davis C.M."/>
            <person name="Simpson J.R."/>
            <person name="Lauterbach L."/>
            <person name="Steele A.D."/>
            <person name="Gui C."/>
            <person name="Meng S."/>
            <person name="Li G."/>
            <person name="Viehrig K."/>
            <person name="Ye F."/>
            <person name="Su P."/>
            <person name="Kiefer A.F."/>
            <person name="Nichols A."/>
            <person name="Cepeda A.J."/>
            <person name="Yan W."/>
            <person name="Fan B."/>
            <person name="Jiang Y."/>
            <person name="Adhikari A."/>
            <person name="Zheng C.-J."/>
            <person name="Schuster L."/>
            <person name="Cowan T.M."/>
            <person name="Smanski M.J."/>
            <person name="Chevrette M.G."/>
            <person name="De Carvalho L.P.S."/>
            <person name="Shen B."/>
        </authorList>
    </citation>
    <scope>NUCLEOTIDE SEQUENCE [LARGE SCALE GENOMIC DNA]</scope>
    <source>
        <strain evidence="3 4">NPDC001166</strain>
    </source>
</reference>
<feature type="compositionally biased region" description="Polar residues" evidence="1">
    <location>
        <begin position="3773"/>
        <end position="3782"/>
    </location>
</feature>
<feature type="compositionally biased region" description="Polar residues" evidence="1">
    <location>
        <begin position="2436"/>
        <end position="2445"/>
    </location>
</feature>
<feature type="compositionally biased region" description="Low complexity" evidence="1">
    <location>
        <begin position="2453"/>
        <end position="2488"/>
    </location>
</feature>
<dbReference type="RefSeq" id="WP_352064718.1">
    <property type="nucleotide sequence ID" value="NZ_JBEPAZ010000031.1"/>
</dbReference>
<evidence type="ECO:0000259" key="2">
    <source>
        <dbReference type="Pfam" id="PF08275"/>
    </source>
</evidence>
<feature type="compositionally biased region" description="Low complexity" evidence="1">
    <location>
        <begin position="340"/>
        <end position="362"/>
    </location>
</feature>
<comment type="caution">
    <text evidence="3">The sequence shown here is derived from an EMBL/GenBank/DDBJ whole genome shotgun (WGS) entry which is preliminary data.</text>
</comment>
<dbReference type="InterPro" id="IPR037068">
    <property type="entry name" value="DNA_primase_core_N_sf"/>
</dbReference>
<dbReference type="InterPro" id="IPR013264">
    <property type="entry name" value="DNAG_N"/>
</dbReference>
<organism evidence="3 4">
    <name type="scientific">Streptomyces sp. 900105245</name>
    <dbReference type="NCBI Taxonomy" id="3154379"/>
    <lineage>
        <taxon>Bacteria</taxon>
        <taxon>Bacillati</taxon>
        <taxon>Actinomycetota</taxon>
        <taxon>Actinomycetes</taxon>
        <taxon>Kitasatosporales</taxon>
        <taxon>Streptomycetaceae</taxon>
        <taxon>Streptomyces</taxon>
    </lineage>
</organism>
<feature type="compositionally biased region" description="Low complexity" evidence="1">
    <location>
        <begin position="2065"/>
        <end position="2077"/>
    </location>
</feature>
<dbReference type="Gene3D" id="3.90.980.10">
    <property type="entry name" value="DNA primase, catalytic core, N-terminal domain"/>
    <property type="match status" value="1"/>
</dbReference>
<dbReference type="InterPro" id="IPR036388">
    <property type="entry name" value="WH-like_DNA-bd_sf"/>
</dbReference>
<feature type="region of interest" description="Disordered" evidence="1">
    <location>
        <begin position="1569"/>
        <end position="1588"/>
    </location>
</feature>
<sequence length="3782" mass="405968">MDEENRTRHYRDMSHAEDVVPRLGWSRPLVDVLRLAHDGRLLVSQDGTYRQPGSGTKPGRRVNKQRVDLLLNAGFLTLTNSNADGSTLLPTAQGQQGLYLADLHPEGLHADDDAAYAARLKSARRGRIRSSDGAKAMARRLPAMEKWDLRWSEDRPVRLSQKEHALAAFAMVLTAFDSLQYVAHQRGARAERDRLIDVQQTLTDTVAALEQNAFVQASQGVFAARAQAIAYQEAIAHDPSSAETAAWVDRLQEAADLYLTHWPAHTAEDTQQATQTRMAVSHLPTADGSQSANAPSREATKSPSPVAPAPLAEGAPTAPADAEGRATATASGRSAPTDTDAPVKAAPDDQPAAPDGAPGDPAVLERAAPQDRPPASSHPTGEAELPILREDWTLTLLEGPEPLNAEAWASAWALRGVLSDRALIELMAAVDDDDAFARWKTQHVRYYGEGTGHVNKDLAPGAGVRHKYSAKQFEAHIAGHTVKVTWDRIRLWLREATTPEALSLLQAAEEAGARLRGGSRGDSLLAATGELDLARELRVQIKRLTTQVLDHVIQFMANTPVPNGRRSKPSDGAVAGTSLFDLDAAPAFDLAGADQVRADLHRLIAYLPDPRADKTPKTVPLSELTAGMVLDRDHTPVVITEIIRHPGRCDIVGDFRGPIWPARIKHSVELPHPDSDPPIALAPLLPSLHALTGRQPEPDHEEAPGPLVEGHPARAASAGPRPRAEAAALRLAPRAPRVPDLVWDEQRRRAHGQALADLTGERPPLSAQRRELDPDDPYAQFTDNVEHQLAQLADHPDEHAAVAQAAQDIHDTVADLASRARAYRTERLRTAEGDPAELLQLTLEPSRTAPFVRIAMNAIMRAIDTAEDAVTSADAKKRVRAALTAVVCTSPPRDPQGDSAQDFRDVLVEFESVAADEENTVAELLASPAEWAHFAELAARVEAATATPDPNPPAPRFANLDELRAHLAELAVRPPNSQKDSAGLIRYGMGGRTKYAARLATDPTLELTPGGRLAIHGSASDGWYVITPGSAGTIVPWSVKSRRHALRYAALLERLTDTEGNAYPWDADDFPSPLTPYEPQGGHLLYEYVQSNHSHLTLGFQHRLTRLRKSTQAYGWMEDLSLRRFSDFDYIHPADPADLVPGDEVMFTFDQNELEYASSVAGYFPPAQGGTLAIGTAVVGPAGELIPGFWWPDRHPDQAQRLTKDVALRDGVRRARPGEYSLHAGITAHLPELAAQQPVQFGPSTAPSPGDPRAEFVRVPEPPTPPANATPGPRAQTSAADGPAADASSPEEVPTAAAQDGEAPPSNTDGPNSRGEFDRQLAEANPVPLSQPPHGDAATETSPPATQPVPDMDPETQRRQRLANYAVFGEVLGIDTSAGEYFEGYAGRFDGDYDITLPSGRYCYRTPGFDRKNYSVRFIPDPTRAWDSKQIKAVTSLSEIMPVVRRHAARNADRRDPRTVDLNEHEQQALEAVARGIIFRSRGDWYRVVPNGRGTEGTFDWTTHALWSLSALGLITVPTAQPEAGQRQHARLTEIGGQRRNALRGEPLADTTRPDIQEQTVLFAEPVSAPAPEPDEQASATGVSAPSVGEAEAALPRYSRERHHALEYIARGVISMVDGTFMLTNPRRPTRQAPSQRHLRTVLDEGLAQIASGTVHLSDSGISWFTHHGLTLPAVALDVETVAQAPLPPIDYTPLGMLPVPEEQQDGPRPPAPSPLPDNWHRVVSADEEGTQAALAVAAEAAERAAQSTARDVADLAAGPDHGRWTHEHPLAQYDENAAAALETVTDPRTRDYATRAVHHLRTALVEAGHQATDHYVQNVRSPEWRTTMGKQTDDVHRDRVRGIVVSYLIELRTHATEHDLDADTIIHVLEDAAGWNGDLRPLGRKQVEVPHLPAAESVAEAAQHVANALRNYALGETDTVDTHTERRATWRPVGPRPSPAAPTVLQGPEPGRAAPAQDSIDPRGLEQPTAPGVSLSAPPSAPAPAAAAQVQATNDSTPAQADGRNTDAPATSARAAQDGGPGTSDAPQVEAVTGTAADQQERATPATAQDPPPHPPAAVREEGTVATSTPPSTAAAEDPVAAGSTGPKDQAAALDPATAYPDAAAYAAGHEALLAELGQHEQWLVSSPAAAAAALVDDNTLGSSGLTALLVFQAALTPTTDQANRRTDLEQRLDHHILCAQLTMARAFFPQAARSEHREQLRELHQMAYDGRFIAFRQQTEDGEMELGQYLNHRAQQLTQQPADGEGRVEETPAMAEETTVAVDPDDDIPLPAFERPGEVIMDAEEAAPRLLAQARTHLAGGNAGIELLAHIHGRPIYAMVNQPGTPDAALMLGLTAANEEGDARAVTIPEEDLARVAPETLLTAVTAWANATDSGGRPVLDYAPTAEPQEPLPGTSAPGHRPPADEAQPPHAGAAAPAPAMSAPTRDRAMPQAPATQNNQTAEGLSGQPGAAPEAATEAVPEAPATAQDASTTPSPSASTTQGTQQDGLISPGGSPVEPPAAASAGEQKSLNGDRQVVPAAAAAADRSAPTDDERVGQLETLARAALTDLGVPAEVTGVLIASRTVALTLESSGNADRDRETSANLRTALTRAIRQHPDRGLAAYRVDIEHTSQVGQGSLTADPSVPQESTVPRERLIAANNAAAAILAERLHNDPNAALARTYLAKERQLPTEVQEEWGLGYAPSDRGAGRWDLLTRELTGQGFTEDELLQSGLAIRSSRGTLIDYFDDRIMFPIHDEQGEIVGFSGRRIDRPGETEEQAKKRQGQKYFNTSNDAVLFSKGELLFGLHHPVQARAFADSGGPRVSVEGYLDVIAVARAAAMLPLEQRPVVGAPMGTAITERQLTVLRGLDTDNPRPHIAFLDADDSGRKVLLDKWDLLVKAAGSTEVTTAPGAKDAAKLWEDGVTADGYGPGPVLRALRQRQPLLDATVEAVLLKNADETERANHTFDASTFYQRTQAMAATAATYIHQTVHLDPVDQGDRAGATADRLKEAALTWAKRLHQEWGIPGHMTATAVLLGPGNHSDDHQNEVYEQALDLLAADPEGYFANDSRLRSRLSAAEAPPVTPPTAPDGTAPKNSRPGQWPAGTGMRSPATPTSAPASPAAVGGELALSMVLPSPVDEEPVEHTDRTTAAYALHAAVYERLGRHAAEQVEPNRLPRPLTLGTVHGVNLSTSGDDQTSEDPTVVVWLGPSRSDSLRLSYSRFVEMTGPELLAAVEWRAARAAGLLGTSLSQAWRDAVRSILPSQFPAQPTPAQFSDLLDMIAQGPDGNEERIRHRAEQAVDLYTAGHPDLALNHLAANDHIWVLRNDGSWIQEEAIGAELSWEALANGFSQEASELDSIVRAASELPADDPAPMPADLTVAHHSAHEALAVLRPYSIGLPNTLYERITDLVAQMDAGEPALRRLHGPNGEQLMNRVKSCFVRVLEGLATVASKIRLTGLSMRLERTVARLRGQRPDSLSAPRAVRTDRRMQDLAHIERDLERRMAAATTTLGERGELQEQWIVNRARSRARYEQLTGQPPAEDFLPDNGLIAGAPPVPNAIDAHDLLIDRLDRRVVELRDTDPHTGEQSNPYDPTADLLNGVAWAYHQRLIGAVPSGPDPQGPIPPTQLRQAALTVTSHRNASPLTLRRTMHVTAERADRLLHHLEERQILGPYRPDALRTVLARPTDIDALLARPARPPARRTAPAAPTSAQTVTMAPALGVLDSEGADAGELDTARIQEVVGKILAAREKRSEPQGGAEPVDRAPAARARQTAHREAETNAVAAGQSISLAPSQS</sequence>
<proteinExistence type="predicted"/>
<feature type="domain" description="DNA primase DNAG catalytic core N-terminal" evidence="2">
    <location>
        <begin position="2652"/>
        <end position="2792"/>
    </location>
</feature>
<feature type="compositionally biased region" description="Polar residues" evidence="1">
    <location>
        <begin position="328"/>
        <end position="337"/>
    </location>
</feature>
<accession>A0ABV1UD98</accession>
<keyword evidence="4" id="KW-1185">Reference proteome</keyword>
<evidence type="ECO:0000313" key="3">
    <source>
        <dbReference type="EMBL" id="MER6431680.1"/>
    </source>
</evidence>
<feature type="region of interest" description="Disordered" evidence="1">
    <location>
        <begin position="1917"/>
        <end position="2093"/>
    </location>
</feature>
<dbReference type="InterPro" id="IPR050219">
    <property type="entry name" value="DnaG_primase"/>
</dbReference>
<feature type="region of interest" description="Disordered" evidence="1">
    <location>
        <begin position="268"/>
        <end position="386"/>
    </location>
</feature>
<dbReference type="EMBL" id="JBEPAZ010000031">
    <property type="protein sequence ID" value="MER6431680.1"/>
    <property type="molecule type" value="Genomic_DNA"/>
</dbReference>
<dbReference type="Pfam" id="PF13155">
    <property type="entry name" value="Toprim_2"/>
    <property type="match status" value="1"/>
</dbReference>
<feature type="compositionally biased region" description="Low complexity" evidence="1">
    <location>
        <begin position="1269"/>
        <end position="1290"/>
    </location>
</feature>
<dbReference type="Proteomes" id="UP001470023">
    <property type="component" value="Unassembled WGS sequence"/>
</dbReference>
<feature type="compositionally biased region" description="Low complexity" evidence="1">
    <location>
        <begin position="3094"/>
        <end position="3107"/>
    </location>
</feature>
<feature type="compositionally biased region" description="Low complexity" evidence="1">
    <location>
        <begin position="2407"/>
        <end position="2426"/>
    </location>
</feature>
<feature type="region of interest" description="Disordered" evidence="1">
    <location>
        <begin position="3734"/>
        <end position="3782"/>
    </location>
</feature>